<dbReference type="EMBL" id="FOMJ01000001">
    <property type="protein sequence ID" value="SFD04333.1"/>
    <property type="molecule type" value="Genomic_DNA"/>
</dbReference>
<dbReference type="Proteomes" id="UP000198611">
    <property type="component" value="Unassembled WGS sequence"/>
</dbReference>
<dbReference type="RefSeq" id="WP_093427221.1">
    <property type="nucleotide sequence ID" value="NZ_FOMJ01000001.1"/>
</dbReference>
<dbReference type="STRING" id="1123397.SAMN05660831_00575"/>
<accession>A0A1I1PBD8</accession>
<dbReference type="AlphaFoldDB" id="A0A1I1PBD8"/>
<protein>
    <recommendedName>
        <fullName evidence="3">CHAD domain-containing protein</fullName>
    </recommendedName>
</protein>
<evidence type="ECO:0000313" key="1">
    <source>
        <dbReference type="EMBL" id="SFD04333.1"/>
    </source>
</evidence>
<organism evidence="1 2">
    <name type="scientific">Thiohalospira halophila DSM 15071</name>
    <dbReference type="NCBI Taxonomy" id="1123397"/>
    <lineage>
        <taxon>Bacteria</taxon>
        <taxon>Pseudomonadati</taxon>
        <taxon>Pseudomonadota</taxon>
        <taxon>Gammaproteobacteria</taxon>
        <taxon>Thiohalospirales</taxon>
        <taxon>Thiohalospiraceae</taxon>
        <taxon>Thiohalospira</taxon>
    </lineage>
</organism>
<reference evidence="1 2" key="1">
    <citation type="submission" date="2016-10" db="EMBL/GenBank/DDBJ databases">
        <authorList>
            <person name="de Groot N.N."/>
        </authorList>
    </citation>
    <scope>NUCLEOTIDE SEQUENCE [LARGE SCALE GENOMIC DNA]</scope>
    <source>
        <strain evidence="1 2">HL3</strain>
    </source>
</reference>
<keyword evidence="2" id="KW-1185">Reference proteome</keyword>
<gene>
    <name evidence="1" type="ORF">SAMN05660831_00575</name>
</gene>
<evidence type="ECO:0008006" key="3">
    <source>
        <dbReference type="Google" id="ProtNLM"/>
    </source>
</evidence>
<name>A0A1I1PBD8_9GAMM</name>
<proteinExistence type="predicted"/>
<sequence>MTAMEQARALLAAADEALPRVRKGEPDALPALRTAVIHLQALGEACPRALGLHRRHRKRLASVVRYLEGGQTAEGRRRWLEGLSEAGGNPVADHLHTELEARATGAEVAIAAGLPRRWGKLSGRLQRLLKSRGGEDTALNGCLVPSLQADLRDLTAGLTNQPGPDDAGQLHRLTLVARRLQHRLGLLPGTEAATATLDRLATDLAGAVDLHGLTGELTTLGADLGANWGRQRLEAALAEVEAAARPEDPLPEAEALARLLAQQRRSHYAGAVAPWLGAGAAPALTPVAGAIQDVEAGS</sequence>
<evidence type="ECO:0000313" key="2">
    <source>
        <dbReference type="Proteomes" id="UP000198611"/>
    </source>
</evidence>